<dbReference type="Proteomes" id="UP001498398">
    <property type="component" value="Unassembled WGS sequence"/>
</dbReference>
<proteinExistence type="predicted"/>
<evidence type="ECO:0000313" key="2">
    <source>
        <dbReference type="Proteomes" id="UP001498398"/>
    </source>
</evidence>
<accession>A0ABR1IW06</accession>
<reference evidence="1 2" key="1">
    <citation type="submission" date="2024-01" db="EMBL/GenBank/DDBJ databases">
        <title>A draft genome for the cacao thread blight pathogen Marasmiellus scandens.</title>
        <authorList>
            <person name="Baruah I.K."/>
            <person name="Leung J."/>
            <person name="Bukari Y."/>
            <person name="Amoako-Attah I."/>
            <person name="Meinhardt L.W."/>
            <person name="Bailey B.A."/>
            <person name="Cohen S.P."/>
        </authorList>
    </citation>
    <scope>NUCLEOTIDE SEQUENCE [LARGE SCALE GENOMIC DNA]</scope>
    <source>
        <strain evidence="1 2">GH-19</strain>
    </source>
</reference>
<evidence type="ECO:0000313" key="1">
    <source>
        <dbReference type="EMBL" id="KAK7442726.1"/>
    </source>
</evidence>
<protein>
    <submittedName>
        <fullName evidence="1">Uncharacterized protein</fullName>
    </submittedName>
</protein>
<gene>
    <name evidence="1" type="ORF">VKT23_015973</name>
</gene>
<sequence>MKQPGEPIRQNIFSASATTLSSNNATGTESLFSSSAGTSSVSVRGPGSLAGKVILNLGKITLQGVEKIIINRKLYAIGQSTFEARSLEMHKDVLELSRQGMYSDTIHFEAMRFLVKQIASGQTEHLVDALKKWYRVEVRLLLSELIGRFDAAIQSPSGPIDPIIQAYKLGLSASITADKDHSFIPFINFLRSLVSVTPCSFSPSSIVLEAGLLDFLLHLYATGFRDPLAPIADRMDYHHKSALSIACNSLLIAVYNDHRVAMNSHVQLHLIHALWPLHPALPPFFHDCSGKDLETQRILPRRESWRRVEKRWIYWRISSIYDAMADFLTHFEDGILRDDFMDLVQFAG</sequence>
<dbReference type="EMBL" id="JBANRG010000057">
    <property type="protein sequence ID" value="KAK7442726.1"/>
    <property type="molecule type" value="Genomic_DNA"/>
</dbReference>
<organism evidence="1 2">
    <name type="scientific">Marasmiellus scandens</name>
    <dbReference type="NCBI Taxonomy" id="2682957"/>
    <lineage>
        <taxon>Eukaryota</taxon>
        <taxon>Fungi</taxon>
        <taxon>Dikarya</taxon>
        <taxon>Basidiomycota</taxon>
        <taxon>Agaricomycotina</taxon>
        <taxon>Agaricomycetes</taxon>
        <taxon>Agaricomycetidae</taxon>
        <taxon>Agaricales</taxon>
        <taxon>Marasmiineae</taxon>
        <taxon>Omphalotaceae</taxon>
        <taxon>Marasmiellus</taxon>
    </lineage>
</organism>
<comment type="caution">
    <text evidence="1">The sequence shown here is derived from an EMBL/GenBank/DDBJ whole genome shotgun (WGS) entry which is preliminary data.</text>
</comment>
<keyword evidence="2" id="KW-1185">Reference proteome</keyword>
<name>A0ABR1IW06_9AGAR</name>